<organism evidence="1 2">
    <name type="scientific">Vaccinium darrowii</name>
    <dbReference type="NCBI Taxonomy" id="229202"/>
    <lineage>
        <taxon>Eukaryota</taxon>
        <taxon>Viridiplantae</taxon>
        <taxon>Streptophyta</taxon>
        <taxon>Embryophyta</taxon>
        <taxon>Tracheophyta</taxon>
        <taxon>Spermatophyta</taxon>
        <taxon>Magnoliopsida</taxon>
        <taxon>eudicotyledons</taxon>
        <taxon>Gunneridae</taxon>
        <taxon>Pentapetalae</taxon>
        <taxon>asterids</taxon>
        <taxon>Ericales</taxon>
        <taxon>Ericaceae</taxon>
        <taxon>Vaccinioideae</taxon>
        <taxon>Vaccinieae</taxon>
        <taxon>Vaccinium</taxon>
    </lineage>
</organism>
<proteinExistence type="predicted"/>
<comment type="caution">
    <text evidence="1">The sequence shown here is derived from an EMBL/GenBank/DDBJ whole genome shotgun (WGS) entry which is preliminary data.</text>
</comment>
<dbReference type="Proteomes" id="UP000828048">
    <property type="component" value="Chromosome 6"/>
</dbReference>
<keyword evidence="2" id="KW-1185">Reference proteome</keyword>
<protein>
    <submittedName>
        <fullName evidence="1">Uncharacterized protein</fullName>
    </submittedName>
</protein>
<name>A0ACB7X808_9ERIC</name>
<evidence type="ECO:0000313" key="1">
    <source>
        <dbReference type="EMBL" id="KAH7836816.1"/>
    </source>
</evidence>
<dbReference type="EMBL" id="CM037156">
    <property type="protein sequence ID" value="KAH7836816.1"/>
    <property type="molecule type" value="Genomic_DNA"/>
</dbReference>
<gene>
    <name evidence="1" type="ORF">Vadar_006014</name>
</gene>
<evidence type="ECO:0000313" key="2">
    <source>
        <dbReference type="Proteomes" id="UP000828048"/>
    </source>
</evidence>
<accession>A0ACB7X808</accession>
<sequence>MPERKRYRTPYSESPDVEKRAIDERSKILAAEKIGKRPQLFPVPIHELPNTTSSVSATIKGPAKIGTSTNLSADLDENLCMAPTYMDFSDIKPGINYYKTSGMVIEKALPHTLGKTTTMFQRIVLQNSKLTLTAKTPIEEVQIDGLTMRSLKYNFTQLSDLEHVAESGPKIDVLFAILEVGPRRKPKNSWVADVKVIDQSLRPTTISLWDQFSEIEAHEMANLPGTFPIAIGLHLRIASYYGIGLGTHNSTIFIFNPPTPQAAALQTWCLENAAKIKALPLTGADKTPNIALTMPQPDEIVNIIDLPTSVDKPEMRSVKAVIRVADLNQRFYYLTCSLCKATTASRDEEFFCNYCNEKVTALPKIKFQAKLTDLTDSIDAMVFAAVSEQYYGITGKDVDTSAMDGSHPLSLLKKLSEPRDCTIRLRAEMNDYGGLNQCKFIIQAIFDSAQIKQSATLKHTLRLDPATPPKKAKGENYTAQTSATDSSNKTSDSNTEMDTEGNPQTKPKND</sequence>
<reference evidence="1 2" key="1">
    <citation type="journal article" date="2021" name="Hortic Res">
        <title>High-quality reference genome and annotation aids understanding of berry development for evergreen blueberry (Vaccinium darrowii).</title>
        <authorList>
            <person name="Yu J."/>
            <person name="Hulse-Kemp A.M."/>
            <person name="Babiker E."/>
            <person name="Staton M."/>
        </authorList>
    </citation>
    <scope>NUCLEOTIDE SEQUENCE [LARGE SCALE GENOMIC DNA]</scope>
    <source>
        <strain evidence="2">cv. NJ 8807/NJ 8810</strain>
        <tissue evidence="1">Young leaf</tissue>
    </source>
</reference>